<gene>
    <name evidence="1" type="ORF">CCYN2B_500003</name>
</gene>
<keyword evidence="2" id="KW-1185">Reference proteome</keyword>
<dbReference type="Proteomes" id="UP000038055">
    <property type="component" value="Unassembled WGS sequence"/>
</dbReference>
<protein>
    <submittedName>
        <fullName evidence="1">Uncharacterized protein</fullName>
    </submittedName>
</protein>
<dbReference type="AlphaFoldDB" id="A0A0B7HGQ6"/>
<sequence length="39" mass="4387">MISKKFKKNIFEKSSKNFGGLEKIITFAPALRKSLANSN</sequence>
<reference evidence="2" key="1">
    <citation type="submission" date="2015-01" db="EMBL/GenBank/DDBJ databases">
        <authorList>
            <person name="MANFREDI Pablo"/>
        </authorList>
    </citation>
    <scope>NUCLEOTIDE SEQUENCE [LARGE SCALE GENOMIC DNA]</scope>
    <source>
        <strain evidence="2">Ccyn2B</strain>
    </source>
</reference>
<organism evidence="1 2">
    <name type="scientific">Capnocytophaga cynodegmi</name>
    <dbReference type="NCBI Taxonomy" id="28189"/>
    <lineage>
        <taxon>Bacteria</taxon>
        <taxon>Pseudomonadati</taxon>
        <taxon>Bacteroidota</taxon>
        <taxon>Flavobacteriia</taxon>
        <taxon>Flavobacteriales</taxon>
        <taxon>Flavobacteriaceae</taxon>
        <taxon>Capnocytophaga</taxon>
    </lineage>
</organism>
<dbReference type="EMBL" id="CDOD01000046">
    <property type="protein sequence ID" value="CEN38911.1"/>
    <property type="molecule type" value="Genomic_DNA"/>
</dbReference>
<evidence type="ECO:0000313" key="1">
    <source>
        <dbReference type="EMBL" id="CEN38911.1"/>
    </source>
</evidence>
<accession>A0A0B7HGQ6</accession>
<evidence type="ECO:0000313" key="2">
    <source>
        <dbReference type="Proteomes" id="UP000038055"/>
    </source>
</evidence>
<proteinExistence type="predicted"/>
<name>A0A0B7HGQ6_9FLAO</name>